<dbReference type="PANTHER" id="PTHR43313">
    <property type="entry name" value="SHORT-CHAIN DEHYDROGENASE/REDUCTASE FAMILY 9C"/>
    <property type="match status" value="1"/>
</dbReference>
<dbReference type="Gene3D" id="3.40.50.720">
    <property type="entry name" value="NAD(P)-binding Rossmann-like Domain"/>
    <property type="match status" value="1"/>
</dbReference>
<dbReference type="OrthoDB" id="9786056at2"/>
<evidence type="ECO:0000313" key="2">
    <source>
        <dbReference type="EMBL" id="RIV17392.1"/>
    </source>
</evidence>
<keyword evidence="3" id="KW-1185">Reference proteome</keyword>
<dbReference type="PRINTS" id="PR00080">
    <property type="entry name" value="SDRFAMILY"/>
</dbReference>
<dbReference type="GO" id="GO:0016491">
    <property type="term" value="F:oxidoreductase activity"/>
    <property type="evidence" value="ECO:0007669"/>
    <property type="project" value="TreeGrafter"/>
</dbReference>
<reference evidence="2 3" key="1">
    <citation type="submission" date="2018-08" db="EMBL/GenBank/DDBJ databases">
        <title>Fibrisoma montanum sp. nov., isolated from Danxia mountain soil.</title>
        <authorList>
            <person name="Huang Y."/>
        </authorList>
    </citation>
    <scope>NUCLEOTIDE SEQUENCE [LARGE SCALE GENOMIC DNA]</scope>
    <source>
        <strain evidence="2 3">HYT19</strain>
    </source>
</reference>
<comment type="caution">
    <text evidence="2">The sequence shown here is derived from an EMBL/GenBank/DDBJ whole genome shotgun (WGS) entry which is preliminary data.</text>
</comment>
<dbReference type="AlphaFoldDB" id="A0A418LVS0"/>
<evidence type="ECO:0000313" key="3">
    <source>
        <dbReference type="Proteomes" id="UP000283523"/>
    </source>
</evidence>
<organism evidence="2 3">
    <name type="scientific">Fibrisoma montanum</name>
    <dbReference type="NCBI Taxonomy" id="2305895"/>
    <lineage>
        <taxon>Bacteria</taxon>
        <taxon>Pseudomonadati</taxon>
        <taxon>Bacteroidota</taxon>
        <taxon>Cytophagia</taxon>
        <taxon>Cytophagales</taxon>
        <taxon>Spirosomataceae</taxon>
        <taxon>Fibrisoma</taxon>
    </lineage>
</organism>
<dbReference type="RefSeq" id="WP_119671913.1">
    <property type="nucleotide sequence ID" value="NZ_QXED01000019.1"/>
</dbReference>
<protein>
    <submittedName>
        <fullName evidence="2">SDR family NAD(P)-dependent oxidoreductase</fullName>
    </submittedName>
</protein>
<dbReference type="InterPro" id="IPR036291">
    <property type="entry name" value="NAD(P)-bd_dom_sf"/>
</dbReference>
<dbReference type="InterPro" id="IPR020904">
    <property type="entry name" value="Sc_DH/Rdtase_CS"/>
</dbReference>
<gene>
    <name evidence="2" type="ORF">DYU11_32400</name>
</gene>
<dbReference type="PANTHER" id="PTHR43313:SF1">
    <property type="entry name" value="3BETA-HYDROXYSTEROID DEHYDROGENASE DHS-16"/>
    <property type="match status" value="1"/>
</dbReference>
<dbReference type="EMBL" id="QXED01000019">
    <property type="protein sequence ID" value="RIV17392.1"/>
    <property type="molecule type" value="Genomic_DNA"/>
</dbReference>
<proteinExistence type="inferred from homology"/>
<comment type="similarity">
    <text evidence="1">Belongs to the short-chain dehydrogenases/reductases (SDR) family.</text>
</comment>
<dbReference type="GO" id="GO:0008202">
    <property type="term" value="P:steroid metabolic process"/>
    <property type="evidence" value="ECO:0007669"/>
    <property type="project" value="TreeGrafter"/>
</dbReference>
<evidence type="ECO:0000256" key="1">
    <source>
        <dbReference type="RuleBase" id="RU000363"/>
    </source>
</evidence>
<dbReference type="PRINTS" id="PR00081">
    <property type="entry name" value="GDHRDH"/>
</dbReference>
<dbReference type="InterPro" id="IPR002347">
    <property type="entry name" value="SDR_fam"/>
</dbReference>
<dbReference type="Pfam" id="PF00106">
    <property type="entry name" value="adh_short"/>
    <property type="match status" value="1"/>
</dbReference>
<dbReference type="SUPFAM" id="SSF51735">
    <property type="entry name" value="NAD(P)-binding Rossmann-fold domains"/>
    <property type="match status" value="1"/>
</dbReference>
<sequence>MKPTSKNILITGVSTGIGWGAAHQFIDQGYTVFGSVRKASDADRLRGEWGDRFVPLVFDVTDAEAVAQAAQSLSDRLAGSGLGGLVNNAGIAIGGPLQHQPMAEIRQQFEVNVFGLLQVTQAFLPLLGARANHPVQPGRILNISSVGGKIAAPFIGAYAGTKFAVEGLSHSLRRELQLYGIDVIVIGPGAVNTPIWDKGVDAGPYEQTAYGPAITRFVKNFIAEGRVGFTPEYLGRQIVRIYETPDPKTRYALVPKRLERWVLPRLLPDRVLDRILGRLTGLRPAKG</sequence>
<dbReference type="Proteomes" id="UP000283523">
    <property type="component" value="Unassembled WGS sequence"/>
</dbReference>
<name>A0A418LVS0_9BACT</name>
<dbReference type="PROSITE" id="PS00061">
    <property type="entry name" value="ADH_SHORT"/>
    <property type="match status" value="1"/>
</dbReference>
<accession>A0A418LVS0</accession>